<reference evidence="11 12" key="1">
    <citation type="journal article" date="2018" name="BMC Genomics">
        <title>Comparative genome analyses reveal sequence features reflecting distinct modes of host-adaptation between dicot and monocot powdery mildew.</title>
        <authorList>
            <person name="Wu Y."/>
            <person name="Ma X."/>
            <person name="Pan Z."/>
            <person name="Kale S.D."/>
            <person name="Song Y."/>
            <person name="King H."/>
            <person name="Zhang Q."/>
            <person name="Presley C."/>
            <person name="Deng X."/>
            <person name="Wei C.I."/>
            <person name="Xiao S."/>
        </authorList>
    </citation>
    <scope>NUCLEOTIDE SEQUENCE [LARGE SCALE GENOMIC DNA]</scope>
    <source>
        <strain evidence="11">UMSG2</strain>
    </source>
</reference>
<dbReference type="InterPro" id="IPR002524">
    <property type="entry name" value="Cation_efflux"/>
</dbReference>
<sequence>MAASSKSTRLIIMLAVDVTFLALELTVGIALGSLALMADAFHMLNDIISLSAGLWAVLVAQRSSTDKYSFGYLRAEILGAFFNAVFLIALCMSIILEAAQRLLDPPQINNPKFILVVGIFGLASNLGGFFILGGHSHSHGVEMHGNSLDHESHSHKQDCGEADIHTEHENYDEESYQTEHDPLIPNRTNRKHIQIPSTMKKNLHNSHHDGHHIHKEPNRHIHGSHDHSDMGMDAMILHVIGDALGNIGVIISGLLIWLTKWHGRFYADPVVSLFITLIILRSAIPLTIRSAKILLQATPDHIEVDIIKNDVEALPGVTNCHHIHIWQLSDTQFIASMHIHFDFSISETGGEKYMDAARAVRKCLHLHGIHSVTIQPEFSSPIDNFTSSEAQMSSSLDNSTSQPRYGLDTDKCLLECVDNCQGKPCCNPKSI</sequence>
<dbReference type="InterPro" id="IPR058533">
    <property type="entry name" value="Cation_efflux_TM"/>
</dbReference>
<dbReference type="Pfam" id="PF01545">
    <property type="entry name" value="Cation_efflux"/>
    <property type="match status" value="1"/>
</dbReference>
<dbReference type="GO" id="GO:0016020">
    <property type="term" value="C:membrane"/>
    <property type="evidence" value="ECO:0007669"/>
    <property type="project" value="UniProtKB-SubCell"/>
</dbReference>
<feature type="transmembrane region" description="Helical" evidence="8">
    <location>
        <begin position="270"/>
        <end position="288"/>
    </location>
</feature>
<dbReference type="InterPro" id="IPR027469">
    <property type="entry name" value="Cation_efflux_TMD_sf"/>
</dbReference>
<dbReference type="OrthoDB" id="9944568at2759"/>
<dbReference type="Proteomes" id="UP000286134">
    <property type="component" value="Unassembled WGS sequence"/>
</dbReference>
<comment type="caution">
    <text evidence="11">The sequence shown here is derived from an EMBL/GenBank/DDBJ whole genome shotgun (WGS) entry which is preliminary data.</text>
</comment>
<keyword evidence="12" id="KW-1185">Reference proteome</keyword>
<evidence type="ECO:0000256" key="6">
    <source>
        <dbReference type="ARBA" id="ARBA00022989"/>
    </source>
</evidence>
<organism evidence="11 12">
    <name type="scientific">Erysiphe neolycopersici</name>
    <dbReference type="NCBI Taxonomy" id="212602"/>
    <lineage>
        <taxon>Eukaryota</taxon>
        <taxon>Fungi</taxon>
        <taxon>Dikarya</taxon>
        <taxon>Ascomycota</taxon>
        <taxon>Pezizomycotina</taxon>
        <taxon>Leotiomycetes</taxon>
        <taxon>Erysiphales</taxon>
        <taxon>Erysiphaceae</taxon>
        <taxon>Erysiphe</taxon>
    </lineage>
</organism>
<evidence type="ECO:0000259" key="10">
    <source>
        <dbReference type="Pfam" id="PF16916"/>
    </source>
</evidence>
<keyword evidence="5" id="KW-0862">Zinc</keyword>
<keyword evidence="3" id="KW-0813">Transport</keyword>
<dbReference type="SUPFAM" id="SSF160240">
    <property type="entry name" value="Cation efflux protein cytoplasmic domain-like"/>
    <property type="match status" value="1"/>
</dbReference>
<feature type="transmembrane region" description="Helical" evidence="8">
    <location>
        <begin position="12"/>
        <end position="34"/>
    </location>
</feature>
<accession>A0A420HU50</accession>
<evidence type="ECO:0000256" key="5">
    <source>
        <dbReference type="ARBA" id="ARBA00022833"/>
    </source>
</evidence>
<name>A0A420HU50_9PEZI</name>
<dbReference type="Gene3D" id="1.20.1510.10">
    <property type="entry name" value="Cation efflux protein transmembrane domain"/>
    <property type="match status" value="2"/>
</dbReference>
<evidence type="ECO:0000256" key="1">
    <source>
        <dbReference type="ARBA" id="ARBA00004141"/>
    </source>
</evidence>
<evidence type="ECO:0000256" key="7">
    <source>
        <dbReference type="ARBA" id="ARBA00023136"/>
    </source>
</evidence>
<evidence type="ECO:0000256" key="3">
    <source>
        <dbReference type="ARBA" id="ARBA00022448"/>
    </source>
</evidence>
<dbReference type="AlphaFoldDB" id="A0A420HU50"/>
<dbReference type="Pfam" id="PF16916">
    <property type="entry name" value="ZT_dimer"/>
    <property type="match status" value="1"/>
</dbReference>
<feature type="domain" description="Cation efflux protein transmembrane" evidence="9">
    <location>
        <begin position="10"/>
        <end position="295"/>
    </location>
</feature>
<evidence type="ECO:0000313" key="12">
    <source>
        <dbReference type="Proteomes" id="UP000286134"/>
    </source>
</evidence>
<keyword evidence="4 8" id="KW-0812">Transmembrane</keyword>
<dbReference type="NCBIfam" id="TIGR01297">
    <property type="entry name" value="CDF"/>
    <property type="match status" value="1"/>
</dbReference>
<evidence type="ECO:0000313" key="11">
    <source>
        <dbReference type="EMBL" id="RKF60937.1"/>
    </source>
</evidence>
<keyword evidence="6 8" id="KW-1133">Transmembrane helix</keyword>
<dbReference type="PANTHER" id="PTHR45820">
    <property type="entry name" value="FI23527P1"/>
    <property type="match status" value="1"/>
</dbReference>
<keyword evidence="7 8" id="KW-0472">Membrane</keyword>
<evidence type="ECO:0000256" key="4">
    <source>
        <dbReference type="ARBA" id="ARBA00022692"/>
    </source>
</evidence>
<evidence type="ECO:0000259" key="9">
    <source>
        <dbReference type="Pfam" id="PF01545"/>
    </source>
</evidence>
<feature type="transmembrane region" description="Helical" evidence="8">
    <location>
        <begin position="72"/>
        <end position="95"/>
    </location>
</feature>
<evidence type="ECO:0000256" key="8">
    <source>
        <dbReference type="SAM" id="Phobius"/>
    </source>
</evidence>
<dbReference type="EMBL" id="MCFK01004642">
    <property type="protein sequence ID" value="RKF60937.1"/>
    <property type="molecule type" value="Genomic_DNA"/>
</dbReference>
<protein>
    <submittedName>
        <fullName evidence="11">Zinc/cadmium resistance protein</fullName>
    </submittedName>
</protein>
<feature type="transmembrane region" description="Helical" evidence="8">
    <location>
        <begin position="115"/>
        <end position="133"/>
    </location>
</feature>
<feature type="domain" description="Cation efflux protein cytoplasmic" evidence="10">
    <location>
        <begin position="299"/>
        <end position="377"/>
    </location>
</feature>
<dbReference type="PANTHER" id="PTHR45820:SF4">
    <property type="entry name" value="ZINC TRANSPORTER 63C, ISOFORM F"/>
    <property type="match status" value="1"/>
</dbReference>
<dbReference type="InterPro" id="IPR027470">
    <property type="entry name" value="Cation_efflux_CTD"/>
</dbReference>
<evidence type="ECO:0000256" key="2">
    <source>
        <dbReference type="ARBA" id="ARBA00008873"/>
    </source>
</evidence>
<dbReference type="InterPro" id="IPR036837">
    <property type="entry name" value="Cation_efflux_CTD_sf"/>
</dbReference>
<gene>
    <name evidence="11" type="ORF">OnM2_046009</name>
</gene>
<feature type="transmembrane region" description="Helical" evidence="8">
    <location>
        <begin position="235"/>
        <end position="258"/>
    </location>
</feature>
<dbReference type="GO" id="GO:0005385">
    <property type="term" value="F:zinc ion transmembrane transporter activity"/>
    <property type="evidence" value="ECO:0007669"/>
    <property type="project" value="TreeGrafter"/>
</dbReference>
<dbReference type="GO" id="GO:0006882">
    <property type="term" value="P:intracellular zinc ion homeostasis"/>
    <property type="evidence" value="ECO:0007669"/>
    <property type="project" value="TreeGrafter"/>
</dbReference>
<dbReference type="STRING" id="212602.A0A420HU50"/>
<dbReference type="SUPFAM" id="SSF161111">
    <property type="entry name" value="Cation efflux protein transmembrane domain-like"/>
    <property type="match status" value="1"/>
</dbReference>
<comment type="similarity">
    <text evidence="2">Belongs to the cation diffusion facilitator (CDF) transporter (TC 2.A.4) family. SLC30A subfamily.</text>
</comment>
<proteinExistence type="inferred from homology"/>
<comment type="subcellular location">
    <subcellularLocation>
        <location evidence="1">Membrane</location>
        <topology evidence="1">Multi-pass membrane protein</topology>
    </subcellularLocation>
</comment>